<evidence type="ECO:0000313" key="5">
    <source>
        <dbReference type="Proteomes" id="UP000009139"/>
    </source>
</evidence>
<keyword evidence="1" id="KW-0472">Membrane</keyword>
<protein>
    <submittedName>
        <fullName evidence="2">Uncharacterized protein</fullName>
    </submittedName>
</protein>
<dbReference type="PATRIC" id="fig|272844.11.peg.669"/>
<proteinExistence type="predicted"/>
<feature type="transmembrane region" description="Helical" evidence="1">
    <location>
        <begin position="66"/>
        <end position="84"/>
    </location>
</feature>
<dbReference type="HOGENOM" id="CLU_2010180_0_0_2"/>
<evidence type="ECO:0000256" key="1">
    <source>
        <dbReference type="SAM" id="Phobius"/>
    </source>
</evidence>
<dbReference type="EMBL" id="AJ248284">
    <property type="protein sequence ID" value="CAB49551.1"/>
    <property type="molecule type" value="Genomic_DNA"/>
</dbReference>
<feature type="transmembrane region" description="Helical" evidence="1">
    <location>
        <begin position="40"/>
        <end position="59"/>
    </location>
</feature>
<dbReference type="STRING" id="272844.PAB0433"/>
<keyword evidence="4" id="KW-1185">Reference proteome</keyword>
<feature type="transmembrane region" description="Helical" evidence="1">
    <location>
        <begin position="90"/>
        <end position="108"/>
    </location>
</feature>
<reference evidence="2 4" key="4">
    <citation type="journal article" date="2003" name="Mol. Microbiol.">
        <title>An integrated analysis of the genome of the hyperthermophilic archaeon Pyrococcus abyssi.</title>
        <authorList>
            <person name="Cohen G."/>
            <person name="Barbe V."/>
            <person name="Flament D."/>
            <person name="Galperin M."/>
            <person name="Heilig R."/>
            <person name="Ripp R."/>
            <person name="Lecompte O."/>
            <person name="Prieur D."/>
            <person name="Poch O."/>
            <person name="Quellerou J."/>
            <person name="Thierry J.C."/>
            <person name="Van der Oost J."/>
            <person name="Weissenbach J."/>
            <person name="Zivanovic Y."/>
            <person name="Forterre P."/>
        </authorList>
    </citation>
    <scope>NUCLEOTIDE SEQUENCE [LARGE SCALE GENOMIC DNA]</scope>
    <source>
        <strain evidence="4">GE5 / Orsay</strain>
        <strain evidence="2">Orsay</strain>
    </source>
</reference>
<organism evidence="2 4">
    <name type="scientific">Pyrococcus abyssi (strain GE5 / Orsay)</name>
    <dbReference type="NCBI Taxonomy" id="272844"/>
    <lineage>
        <taxon>Archaea</taxon>
        <taxon>Methanobacteriati</taxon>
        <taxon>Methanobacteriota</taxon>
        <taxon>Thermococci</taxon>
        <taxon>Thermococcales</taxon>
        <taxon>Thermococcaceae</taxon>
        <taxon>Pyrococcus</taxon>
    </lineage>
</organism>
<reference evidence="2" key="1">
    <citation type="submission" date="1999-07" db="EMBL/GenBank/DDBJ databases">
        <authorList>
            <person name="Genoscope"/>
        </authorList>
    </citation>
    <scope>NUCLEOTIDE SEQUENCE</scope>
    <source>
        <strain evidence="2">Orsay</strain>
    </source>
</reference>
<dbReference type="AlphaFoldDB" id="Q9V100"/>
<dbReference type="KEGG" id="pab:PAB0433"/>
<sequence length="115" mass="12519">MKKGLFLYFLGLGLAIVKPPVVRLACMDISTGRVLTDIDPFFLVIELGFIFVGSYLMALSHKFKSVHAMNGFIALASGIGAAFVGFYSDIFVLALFGAVLATIGLITYKLSRWFS</sequence>
<gene>
    <name evidence="2" type="ordered locus">PAB0433</name>
</gene>
<keyword evidence="1" id="KW-0812">Transmembrane</keyword>
<reference evidence="2" key="2">
    <citation type="journal article" date="2000" name="J. Mol. Biol.">
        <title>Archaeal homologs of eukaryotic methylation guide small nucleolar RNAs: lessons from the Pyrococcus genomes.</title>
        <authorList>
            <person name="Gaspin C."/>
            <person name="Cavaille J."/>
            <person name="Erauso G."/>
        </authorList>
    </citation>
    <scope>NUCLEOTIDE SEQUENCE</scope>
    <source>
        <strain evidence="2">Orsay</strain>
    </source>
</reference>
<dbReference type="PIR" id="H75183">
    <property type="entry name" value="H75183"/>
</dbReference>
<dbReference type="Proteomes" id="UP000009139">
    <property type="component" value="Chromosome"/>
</dbReference>
<evidence type="ECO:0000313" key="4">
    <source>
        <dbReference type="Proteomes" id="UP000000810"/>
    </source>
</evidence>
<evidence type="ECO:0000313" key="3">
    <source>
        <dbReference type="EMBL" id="CCE70023.1"/>
    </source>
</evidence>
<dbReference type="EMBL" id="HE613800">
    <property type="protein sequence ID" value="CCE70023.1"/>
    <property type="molecule type" value="Genomic_DNA"/>
</dbReference>
<name>Q9V100_PYRAB</name>
<dbReference type="RefSeq" id="WP_010867753.1">
    <property type="nucleotide sequence ID" value="NC_000868.1"/>
</dbReference>
<reference evidence="2" key="3">
    <citation type="journal article" date="2001" name="Genome Res.">
        <title>Genome evolution at the genus level: comparison of three complete genomes of hyperthermophilic archaea.</title>
        <authorList>
            <person name="Lecompte O."/>
            <person name="Ripp R."/>
            <person name="Puzos-Barbe V."/>
            <person name="Duprat S."/>
            <person name="Heilig R."/>
            <person name="Dietrich J."/>
            <person name="Thierry J.C."/>
            <person name="Poch O."/>
        </authorList>
    </citation>
    <scope>NUCLEOTIDE SEQUENCE</scope>
    <source>
        <strain evidence="2">Orsay</strain>
    </source>
</reference>
<dbReference type="Proteomes" id="UP000000810">
    <property type="component" value="Chromosome"/>
</dbReference>
<evidence type="ECO:0000313" key="2">
    <source>
        <dbReference type="EMBL" id="CAB49551.1"/>
    </source>
</evidence>
<dbReference type="eggNOG" id="arCOG05770">
    <property type="taxonomic scope" value="Archaea"/>
</dbReference>
<dbReference type="OrthoDB" id="86161at2157"/>
<accession>Q9V100</accession>
<keyword evidence="1" id="KW-1133">Transmembrane helix</keyword>
<reference evidence="3 5" key="5">
    <citation type="journal article" date="2012" name="Curr. Microbiol.">
        <title>Re-annotation of two hyperthermophilic archaea Pyrococcus abyssi GE5 and Pyrococcus furiosus DSM 3638.</title>
        <authorList>
            <person name="Gao J."/>
            <person name="Wang J."/>
        </authorList>
    </citation>
    <scope>GENOME REANNOTATION</scope>
    <source>
        <strain evidence="3">GE5</strain>
        <strain evidence="5">GE5 / Orsay</strain>
    </source>
</reference>